<protein>
    <submittedName>
        <fullName evidence="1">DGQHR domain-containing protein</fullName>
    </submittedName>
</protein>
<dbReference type="Pfam" id="PF14072">
    <property type="entry name" value="DndB"/>
    <property type="match status" value="1"/>
</dbReference>
<proteinExistence type="predicted"/>
<dbReference type="RefSeq" id="WP_120557509.1">
    <property type="nucleotide sequence ID" value="NZ_RAWK01000139.1"/>
</dbReference>
<gene>
    <name evidence="1" type="ORF">D7W81_22805</name>
</gene>
<keyword evidence="2" id="KW-1185">Reference proteome</keyword>
<organism evidence="1 2">
    <name type="scientific">Corallococcus aberystwythensis</name>
    <dbReference type="NCBI Taxonomy" id="2316722"/>
    <lineage>
        <taxon>Bacteria</taxon>
        <taxon>Pseudomonadati</taxon>
        <taxon>Myxococcota</taxon>
        <taxon>Myxococcia</taxon>
        <taxon>Myxococcales</taxon>
        <taxon>Cystobacterineae</taxon>
        <taxon>Myxococcaceae</taxon>
        <taxon>Corallococcus</taxon>
    </lineage>
</organism>
<dbReference type="InterPro" id="IPR017642">
    <property type="entry name" value="DNA_S_mod_DndB"/>
</dbReference>
<dbReference type="Proteomes" id="UP000267003">
    <property type="component" value="Unassembled WGS sequence"/>
</dbReference>
<sequence>MKRPTRKVIERRAIRVIQTPEHPLFMFALSAKELQAVAEVSRVSRDSEGKLLGYQRPKVKQHVRNITEYLNGEEVIFPNSIILALSSAVVFKKVRGPRVDDGWAEAGTLHIPLPKPGQPRPAWIVDGQQRALALAQCQRQDLLVPVNAFIADEVDLQRDQFLRVNSTKPLPRGLITELLPEVGTLLPPNLAVRRAPAALCDLLNRDPASPFKGLIRRNSMDAEARRSAIVTDSAVVTMIKDSLGNLTGCLFPYRNVVTQETDFDSIRKMLILFWTAVKEVFPESWGRQPSRSRLMHGAGICAMGHLMDKVMSNIDINGAHALRLVKTELLRVQPVCRWTEGHWEESGLAWNQIQNTSQHIRLLSNVLIRAYTSSRRTAA</sequence>
<dbReference type="OrthoDB" id="237364at2"/>
<accession>A0A3A8Q791</accession>
<dbReference type="NCBIfam" id="NF041060">
    <property type="entry name" value="DpdB"/>
    <property type="match status" value="1"/>
</dbReference>
<evidence type="ECO:0000313" key="2">
    <source>
        <dbReference type="Proteomes" id="UP000267003"/>
    </source>
</evidence>
<dbReference type="EMBL" id="RAWK01000139">
    <property type="protein sequence ID" value="RKH62085.1"/>
    <property type="molecule type" value="Genomic_DNA"/>
</dbReference>
<dbReference type="NCBIfam" id="TIGR03187">
    <property type="entry name" value="DGQHR"/>
    <property type="match status" value="1"/>
</dbReference>
<reference evidence="2" key="1">
    <citation type="submission" date="2018-09" db="EMBL/GenBank/DDBJ databases">
        <authorList>
            <person name="Livingstone P.G."/>
            <person name="Whitworth D.E."/>
        </authorList>
    </citation>
    <scope>NUCLEOTIDE SEQUENCE [LARGE SCALE GENOMIC DNA]</scope>
    <source>
        <strain evidence="2">AB050A</strain>
    </source>
</reference>
<evidence type="ECO:0000313" key="1">
    <source>
        <dbReference type="EMBL" id="RKH62085.1"/>
    </source>
</evidence>
<comment type="caution">
    <text evidence="1">The sequence shown here is derived from an EMBL/GenBank/DDBJ whole genome shotgun (WGS) entry which is preliminary data.</text>
</comment>
<dbReference type="CDD" id="cd16413">
    <property type="entry name" value="DGQHR_domain"/>
    <property type="match status" value="1"/>
</dbReference>
<name>A0A3A8Q791_9BACT</name>
<dbReference type="InterPro" id="IPR017601">
    <property type="entry name" value="DGQHR-contain_dom"/>
</dbReference>
<dbReference type="AlphaFoldDB" id="A0A3A8Q791"/>